<dbReference type="PROSITE" id="PS50005">
    <property type="entry name" value="TPR"/>
    <property type="match status" value="4"/>
</dbReference>
<dbReference type="InParanoid" id="C1F1Y0"/>
<dbReference type="Pfam" id="PF13432">
    <property type="entry name" value="TPR_16"/>
    <property type="match status" value="2"/>
</dbReference>
<evidence type="ECO:0000313" key="2">
    <source>
        <dbReference type="EMBL" id="ACO33429.1"/>
    </source>
</evidence>
<dbReference type="Gene3D" id="1.25.40.10">
    <property type="entry name" value="Tetratricopeptide repeat domain"/>
    <property type="match status" value="4"/>
</dbReference>
<keyword evidence="3" id="KW-1185">Reference proteome</keyword>
<dbReference type="EMBL" id="CP001472">
    <property type="protein sequence ID" value="ACO33429.1"/>
    <property type="molecule type" value="Genomic_DNA"/>
</dbReference>
<dbReference type="STRING" id="240015.ACP_2527"/>
<dbReference type="InterPro" id="IPR011990">
    <property type="entry name" value="TPR-like_helical_dom_sf"/>
</dbReference>
<dbReference type="eggNOG" id="COG0457">
    <property type="taxonomic scope" value="Bacteria"/>
</dbReference>
<protein>
    <submittedName>
        <fullName evidence="2">TPR domain protein</fullName>
    </submittedName>
</protein>
<proteinExistence type="predicted"/>
<dbReference type="PANTHER" id="PTHR12558">
    <property type="entry name" value="CELL DIVISION CYCLE 16,23,27"/>
    <property type="match status" value="1"/>
</dbReference>
<dbReference type="HOGENOM" id="CLU_003728_2_5_0"/>
<evidence type="ECO:0000313" key="3">
    <source>
        <dbReference type="Proteomes" id="UP000002207"/>
    </source>
</evidence>
<dbReference type="SMART" id="SM00028">
    <property type="entry name" value="TPR"/>
    <property type="match status" value="9"/>
</dbReference>
<gene>
    <name evidence="2" type="ordered locus">ACP_2527</name>
</gene>
<dbReference type="Proteomes" id="UP000002207">
    <property type="component" value="Chromosome"/>
</dbReference>
<evidence type="ECO:0000256" key="1">
    <source>
        <dbReference type="PROSITE-ProRule" id="PRU00339"/>
    </source>
</evidence>
<organism evidence="2 3">
    <name type="scientific">Acidobacterium capsulatum (strain ATCC 51196 / DSM 11244 / BCRC 80197 / JCM 7670 / NBRC 15755 / NCIMB 13165 / 161)</name>
    <dbReference type="NCBI Taxonomy" id="240015"/>
    <lineage>
        <taxon>Bacteria</taxon>
        <taxon>Pseudomonadati</taxon>
        <taxon>Acidobacteriota</taxon>
        <taxon>Terriglobia</taxon>
        <taxon>Terriglobales</taxon>
        <taxon>Acidobacteriaceae</taxon>
        <taxon>Acidobacterium</taxon>
    </lineage>
</organism>
<keyword evidence="1" id="KW-0802">TPR repeat</keyword>
<dbReference type="AlphaFoldDB" id="C1F1Y0"/>
<reference evidence="2 3" key="1">
    <citation type="journal article" date="2009" name="Appl. Environ. Microbiol.">
        <title>Three genomes from the phylum Acidobacteria provide insight into the lifestyles of these microorganisms in soils.</title>
        <authorList>
            <person name="Ward N.L."/>
            <person name="Challacombe J.F."/>
            <person name="Janssen P.H."/>
            <person name="Henrissat B."/>
            <person name="Coutinho P.M."/>
            <person name="Wu M."/>
            <person name="Xie G."/>
            <person name="Haft D.H."/>
            <person name="Sait M."/>
            <person name="Badger J."/>
            <person name="Barabote R.D."/>
            <person name="Bradley B."/>
            <person name="Brettin T.S."/>
            <person name="Brinkac L.M."/>
            <person name="Bruce D."/>
            <person name="Creasy T."/>
            <person name="Daugherty S.C."/>
            <person name="Davidsen T.M."/>
            <person name="DeBoy R.T."/>
            <person name="Detter J.C."/>
            <person name="Dodson R.J."/>
            <person name="Durkin A.S."/>
            <person name="Ganapathy A."/>
            <person name="Gwinn-Giglio M."/>
            <person name="Han C.S."/>
            <person name="Khouri H."/>
            <person name="Kiss H."/>
            <person name="Kothari S.P."/>
            <person name="Madupu R."/>
            <person name="Nelson K.E."/>
            <person name="Nelson W.C."/>
            <person name="Paulsen I."/>
            <person name="Penn K."/>
            <person name="Ren Q."/>
            <person name="Rosovitz M.J."/>
            <person name="Selengut J.D."/>
            <person name="Shrivastava S."/>
            <person name="Sullivan S.A."/>
            <person name="Tapia R."/>
            <person name="Thompson L.S."/>
            <person name="Watkins K.L."/>
            <person name="Yang Q."/>
            <person name="Yu C."/>
            <person name="Zafar N."/>
            <person name="Zhou L."/>
            <person name="Kuske C.R."/>
        </authorList>
    </citation>
    <scope>NUCLEOTIDE SEQUENCE [LARGE SCALE GENOMIC DNA]</scope>
    <source>
        <strain evidence="3">ATCC 51196 / DSM 11244 / BCRC 80197 / JCM 7670 / NBRC 15755 / NCIMB 13165 / 161</strain>
    </source>
</reference>
<feature type="repeat" description="TPR" evidence="1">
    <location>
        <begin position="59"/>
        <end position="92"/>
    </location>
</feature>
<dbReference type="SUPFAM" id="SSF81901">
    <property type="entry name" value="HCP-like"/>
    <property type="match status" value="1"/>
</dbReference>
<dbReference type="PANTHER" id="PTHR12558:SF13">
    <property type="entry name" value="CELL DIVISION CYCLE PROTEIN 27 HOMOLOG"/>
    <property type="match status" value="1"/>
</dbReference>
<sequence>MGLLLAGLSLAFAVPEARAQSAASPDLLRQQALALEQQGQFAQAESIWHTLLTQNAKNVEACAHLGLDEARTQNYPEAIQYYRRALALDPSLHGLRLDLALSYFKMGKFPQAIPLLAEELHQHPGDLRLTILLGMAHYGAQQYDKVVPYLKAAAAKEPQSAAIRLPLAQACLWSRQFECVLTTYKQILALNADSAEADMLAGEAYSAQSNTPAAIRQFRAAIQANPNLPQEHFGLGYLLWTQRNYAEAEEQFRDELRISPDDGQSLAYLGDTLMHLGKSDEARASLERAMVLKSSLELAHLDLGILDVNAGHDSAAVAEFHAAIQINPKSTDARWRLARLYQKMGQHQKAAAEFAIVSKMKRESAQSLYLKMAGSHEAQATARQKDATPQ</sequence>
<accession>C1F1Y0</accession>
<feature type="repeat" description="TPR" evidence="1">
    <location>
        <begin position="195"/>
        <end position="228"/>
    </location>
</feature>
<dbReference type="SUPFAM" id="SSF48452">
    <property type="entry name" value="TPR-like"/>
    <property type="match status" value="1"/>
</dbReference>
<dbReference type="InterPro" id="IPR019734">
    <property type="entry name" value="TPR_rpt"/>
</dbReference>
<feature type="repeat" description="TPR" evidence="1">
    <location>
        <begin position="297"/>
        <end position="330"/>
    </location>
</feature>
<dbReference type="Pfam" id="PF14559">
    <property type="entry name" value="TPR_19"/>
    <property type="match status" value="2"/>
</dbReference>
<dbReference type="KEGG" id="aca:ACP_2527"/>
<feature type="repeat" description="TPR" evidence="1">
    <location>
        <begin position="229"/>
        <end position="262"/>
    </location>
</feature>
<name>C1F1Y0_ACIC5</name>